<dbReference type="InterPro" id="IPR014752">
    <property type="entry name" value="Arrestin-like_C"/>
</dbReference>
<protein>
    <recommendedName>
        <fullName evidence="2">Arrestin C-terminal-like domain-containing protein</fullName>
    </recommendedName>
</protein>
<proteinExistence type="predicted"/>
<dbReference type="SUPFAM" id="SSF81296">
    <property type="entry name" value="E set domains"/>
    <property type="match status" value="2"/>
</dbReference>
<sequence length="437" mass="47551">MLLFSSTPASPVRSFNLSVIPSGQDRVVAFGPGSVLNGSVVLNLDKPVNAHNIRVVFKCEQYDESNSKTTIFNVETYVWGHAQSEGVSLELSDGSHMYLFAIKIPFVNFPPSIHGTYVGHHVEYSLQGFLELDDTPNCIETACVPVIYLPFVTCTPMDGNILREGAKKNQVFRRNNAVVEVIAELIKPAYCPGDLCTVKLITTNQSNHKISHMDVSLVCNVNQQRHHTLQTETFYVAIPKETKDHQSVFRFHLPDDLVPSTQHPGLDISYEVVVTLPISTSATDLTGSPTTNTGSGVWSLFGGGNNNTTQLVDNTVALPVLIATVPNGFAIPDQLSRPLKTYNEEPENPSFIPDIESPLPSPSATMFSPVGSWAGSPAALSPSNSVHDPDFEIAMQQDASGHLMVPSSPRLQQDNKSNERRTSNASDHSGLMTVAVQ</sequence>
<dbReference type="GO" id="GO:0005737">
    <property type="term" value="C:cytoplasm"/>
    <property type="evidence" value="ECO:0007669"/>
    <property type="project" value="TreeGrafter"/>
</dbReference>
<dbReference type="PANTHER" id="PTHR11188:SF17">
    <property type="entry name" value="FI21816P1"/>
    <property type="match status" value="1"/>
</dbReference>
<keyword evidence="4" id="KW-1185">Reference proteome</keyword>
<dbReference type="Pfam" id="PF02752">
    <property type="entry name" value="Arrestin_C"/>
    <property type="match status" value="1"/>
</dbReference>
<dbReference type="InterPro" id="IPR011021">
    <property type="entry name" value="Arrestin-like_N"/>
</dbReference>
<feature type="region of interest" description="Disordered" evidence="1">
    <location>
        <begin position="403"/>
        <end position="437"/>
    </location>
</feature>
<evidence type="ECO:0000259" key="2">
    <source>
        <dbReference type="SMART" id="SM01017"/>
    </source>
</evidence>
<dbReference type="InterPro" id="IPR014756">
    <property type="entry name" value="Ig_E-set"/>
</dbReference>
<dbReference type="Proteomes" id="UP000646827">
    <property type="component" value="Unassembled WGS sequence"/>
</dbReference>
<dbReference type="AlphaFoldDB" id="A0A8H7VIZ2"/>
<dbReference type="InterPro" id="IPR050357">
    <property type="entry name" value="Arrestin_domain-protein"/>
</dbReference>
<name>A0A8H7VIZ2_9FUNG</name>
<gene>
    <name evidence="3" type="ORF">INT45_008200</name>
</gene>
<dbReference type="SMART" id="SM01017">
    <property type="entry name" value="Arrestin_C"/>
    <property type="match status" value="1"/>
</dbReference>
<organism evidence="3 4">
    <name type="scientific">Circinella minor</name>
    <dbReference type="NCBI Taxonomy" id="1195481"/>
    <lineage>
        <taxon>Eukaryota</taxon>
        <taxon>Fungi</taxon>
        <taxon>Fungi incertae sedis</taxon>
        <taxon>Mucoromycota</taxon>
        <taxon>Mucoromycotina</taxon>
        <taxon>Mucoromycetes</taxon>
        <taxon>Mucorales</taxon>
        <taxon>Lichtheimiaceae</taxon>
        <taxon>Circinella</taxon>
    </lineage>
</organism>
<evidence type="ECO:0000313" key="3">
    <source>
        <dbReference type="EMBL" id="KAG2220657.1"/>
    </source>
</evidence>
<dbReference type="Gene3D" id="2.60.40.640">
    <property type="match status" value="2"/>
</dbReference>
<dbReference type="EMBL" id="JAEPRB010000133">
    <property type="protein sequence ID" value="KAG2220657.1"/>
    <property type="molecule type" value="Genomic_DNA"/>
</dbReference>
<feature type="region of interest" description="Disordered" evidence="1">
    <location>
        <begin position="340"/>
        <end position="363"/>
    </location>
</feature>
<comment type="caution">
    <text evidence="3">The sequence shown here is derived from an EMBL/GenBank/DDBJ whole genome shotgun (WGS) entry which is preliminary data.</text>
</comment>
<dbReference type="InterPro" id="IPR011022">
    <property type="entry name" value="Arrestin_C-like"/>
</dbReference>
<dbReference type="Pfam" id="PF00339">
    <property type="entry name" value="Arrestin_N"/>
    <property type="match status" value="1"/>
</dbReference>
<dbReference type="GO" id="GO:0015031">
    <property type="term" value="P:protein transport"/>
    <property type="evidence" value="ECO:0007669"/>
    <property type="project" value="TreeGrafter"/>
</dbReference>
<accession>A0A8H7VIZ2</accession>
<dbReference type="OrthoDB" id="387657at2759"/>
<feature type="domain" description="Arrestin C-terminal-like" evidence="2">
    <location>
        <begin position="175"/>
        <end position="327"/>
    </location>
</feature>
<dbReference type="PANTHER" id="PTHR11188">
    <property type="entry name" value="ARRESTIN DOMAIN CONTAINING PROTEIN"/>
    <property type="match status" value="1"/>
</dbReference>
<reference evidence="3 4" key="1">
    <citation type="submission" date="2020-12" db="EMBL/GenBank/DDBJ databases">
        <title>Metabolic potential, ecology and presence of endohyphal bacteria is reflected in genomic diversity of Mucoromycotina.</title>
        <authorList>
            <person name="Muszewska A."/>
            <person name="Okrasinska A."/>
            <person name="Steczkiewicz K."/>
            <person name="Drgas O."/>
            <person name="Orlowska M."/>
            <person name="Perlinska-Lenart U."/>
            <person name="Aleksandrzak-Piekarczyk T."/>
            <person name="Szatraj K."/>
            <person name="Zielenkiewicz U."/>
            <person name="Pilsyk S."/>
            <person name="Malc E."/>
            <person name="Mieczkowski P."/>
            <person name="Kruszewska J.S."/>
            <person name="Biernat P."/>
            <person name="Pawlowska J."/>
        </authorList>
    </citation>
    <scope>NUCLEOTIDE SEQUENCE [LARGE SCALE GENOMIC DNA]</scope>
    <source>
        <strain evidence="3 4">CBS 142.35</strain>
    </source>
</reference>
<evidence type="ECO:0000256" key="1">
    <source>
        <dbReference type="SAM" id="MobiDB-lite"/>
    </source>
</evidence>
<evidence type="ECO:0000313" key="4">
    <source>
        <dbReference type="Proteomes" id="UP000646827"/>
    </source>
</evidence>